<evidence type="ECO:0000259" key="4">
    <source>
        <dbReference type="SMART" id="SM00563"/>
    </source>
</evidence>
<evidence type="ECO:0000313" key="5">
    <source>
        <dbReference type="EMBL" id="EKF75066.1"/>
    </source>
</evidence>
<sequence>MIRPLPALTPQSLGSQIPRRGHGVLVWLARLILRLIGWRIVGELPDVPRAVLVVAPHTSNFDGLVGISAIQALSLDVRFMAKDTLFTGRAGQLLRWLGGIPVDRSRADRIVEQTSAAMASKPFWLGLAPEGTRDRAQRWKTGFYRIAEGLQLPMVVIGFCYRRKQIRVVDSFVPSGDMDADLARIIDKLADIEPRRPERLSAPLRYRRLSDR</sequence>
<dbReference type="PANTHER" id="PTHR10434:SF9">
    <property type="entry name" value="PHOSPHOLIPID_GLYCEROL ACYLTRANSFERASE DOMAIN-CONTAINING PROTEIN"/>
    <property type="match status" value="1"/>
</dbReference>
<reference evidence="5 6" key="1">
    <citation type="journal article" date="2012" name="J. Bacteriol.">
        <title>Genome Sequence of the Alkane-Degrading Bacterium Alcanivorax hongdengensis Type Strain A-11-3.</title>
        <authorList>
            <person name="Lai Q."/>
            <person name="Shao Z."/>
        </authorList>
    </citation>
    <scope>NUCLEOTIDE SEQUENCE [LARGE SCALE GENOMIC DNA]</scope>
    <source>
        <strain evidence="5 6">A-11-3</strain>
    </source>
</reference>
<dbReference type="SUPFAM" id="SSF69593">
    <property type="entry name" value="Glycerol-3-phosphate (1)-acyltransferase"/>
    <property type="match status" value="1"/>
</dbReference>
<dbReference type="OrthoDB" id="9796839at2"/>
<evidence type="ECO:0000256" key="1">
    <source>
        <dbReference type="ARBA" id="ARBA00005189"/>
    </source>
</evidence>
<keyword evidence="6" id="KW-1185">Reference proteome</keyword>
<organism evidence="5 6">
    <name type="scientific">Alcanivorax hongdengensis A-11-3</name>
    <dbReference type="NCBI Taxonomy" id="1177179"/>
    <lineage>
        <taxon>Bacteria</taxon>
        <taxon>Pseudomonadati</taxon>
        <taxon>Pseudomonadota</taxon>
        <taxon>Gammaproteobacteria</taxon>
        <taxon>Oceanospirillales</taxon>
        <taxon>Alcanivoracaceae</taxon>
        <taxon>Alcanivorax</taxon>
    </lineage>
</organism>
<feature type="domain" description="Phospholipid/glycerol acyltransferase" evidence="4">
    <location>
        <begin position="51"/>
        <end position="159"/>
    </location>
</feature>
<accession>L0WDH8</accession>
<name>L0WDH8_9GAMM</name>
<dbReference type="SMART" id="SM00563">
    <property type="entry name" value="PlsC"/>
    <property type="match status" value="1"/>
</dbReference>
<comment type="caution">
    <text evidence="5">The sequence shown here is derived from an EMBL/GenBank/DDBJ whole genome shotgun (WGS) entry which is preliminary data.</text>
</comment>
<keyword evidence="3 5" id="KW-0012">Acyltransferase</keyword>
<dbReference type="EMBL" id="AMRJ01000005">
    <property type="protein sequence ID" value="EKF75066.1"/>
    <property type="molecule type" value="Genomic_DNA"/>
</dbReference>
<dbReference type="PATRIC" id="fig|1177179.3.peg.1048"/>
<dbReference type="GO" id="GO:0003841">
    <property type="term" value="F:1-acylglycerol-3-phosphate O-acyltransferase activity"/>
    <property type="evidence" value="ECO:0007669"/>
    <property type="project" value="TreeGrafter"/>
</dbReference>
<dbReference type="Pfam" id="PF01553">
    <property type="entry name" value="Acyltransferase"/>
    <property type="match status" value="1"/>
</dbReference>
<dbReference type="Proteomes" id="UP000010164">
    <property type="component" value="Unassembled WGS sequence"/>
</dbReference>
<dbReference type="RefSeq" id="WP_008928228.1">
    <property type="nucleotide sequence ID" value="NZ_AMRJ01000005.1"/>
</dbReference>
<dbReference type="InterPro" id="IPR002123">
    <property type="entry name" value="Plipid/glycerol_acylTrfase"/>
</dbReference>
<evidence type="ECO:0000256" key="3">
    <source>
        <dbReference type="ARBA" id="ARBA00023315"/>
    </source>
</evidence>
<dbReference type="AlphaFoldDB" id="L0WDH8"/>
<gene>
    <name evidence="5" type="ORF">A11A3_05219</name>
</gene>
<evidence type="ECO:0000313" key="6">
    <source>
        <dbReference type="Proteomes" id="UP000010164"/>
    </source>
</evidence>
<protein>
    <submittedName>
        <fullName evidence="5">Acyltransferase</fullName>
    </submittedName>
</protein>
<proteinExistence type="predicted"/>
<dbReference type="GO" id="GO:0006654">
    <property type="term" value="P:phosphatidic acid biosynthetic process"/>
    <property type="evidence" value="ECO:0007669"/>
    <property type="project" value="TreeGrafter"/>
</dbReference>
<comment type="pathway">
    <text evidence="1">Lipid metabolism.</text>
</comment>
<dbReference type="PANTHER" id="PTHR10434">
    <property type="entry name" value="1-ACYL-SN-GLYCEROL-3-PHOSPHATE ACYLTRANSFERASE"/>
    <property type="match status" value="1"/>
</dbReference>
<evidence type="ECO:0000256" key="2">
    <source>
        <dbReference type="ARBA" id="ARBA00022679"/>
    </source>
</evidence>
<keyword evidence="2 5" id="KW-0808">Transferase</keyword>
<dbReference type="eggNOG" id="COG0204">
    <property type="taxonomic scope" value="Bacteria"/>
</dbReference>